<proteinExistence type="predicted"/>
<gene>
    <name evidence="2" type="ORF">F2Q68_00015189</name>
</gene>
<feature type="region of interest" description="Disordered" evidence="1">
    <location>
        <begin position="1"/>
        <end position="24"/>
    </location>
</feature>
<feature type="region of interest" description="Disordered" evidence="1">
    <location>
        <begin position="138"/>
        <end position="245"/>
    </location>
</feature>
<accession>A0A8S9HJI0</accession>
<dbReference type="AlphaFoldDB" id="A0A8S9HJI0"/>
<feature type="compositionally biased region" description="Basic and acidic residues" evidence="1">
    <location>
        <begin position="15"/>
        <end position="24"/>
    </location>
</feature>
<feature type="compositionally biased region" description="Polar residues" evidence="1">
    <location>
        <begin position="165"/>
        <end position="174"/>
    </location>
</feature>
<evidence type="ECO:0000313" key="2">
    <source>
        <dbReference type="EMBL" id="KAF2557290.1"/>
    </source>
</evidence>
<comment type="caution">
    <text evidence="2">The sequence shown here is derived from an EMBL/GenBank/DDBJ whole genome shotgun (WGS) entry which is preliminary data.</text>
</comment>
<evidence type="ECO:0000313" key="3">
    <source>
        <dbReference type="Proteomes" id="UP000712281"/>
    </source>
</evidence>
<dbReference type="Proteomes" id="UP000712281">
    <property type="component" value="Unassembled WGS sequence"/>
</dbReference>
<evidence type="ECO:0000256" key="1">
    <source>
        <dbReference type="SAM" id="MobiDB-lite"/>
    </source>
</evidence>
<protein>
    <submittedName>
        <fullName evidence="2">Uncharacterized protein</fullName>
    </submittedName>
</protein>
<dbReference type="EMBL" id="QGKW02001940">
    <property type="protein sequence ID" value="KAF2557290.1"/>
    <property type="molecule type" value="Genomic_DNA"/>
</dbReference>
<organism evidence="2 3">
    <name type="scientific">Brassica cretica</name>
    <name type="common">Mustard</name>
    <dbReference type="NCBI Taxonomy" id="69181"/>
    <lineage>
        <taxon>Eukaryota</taxon>
        <taxon>Viridiplantae</taxon>
        <taxon>Streptophyta</taxon>
        <taxon>Embryophyta</taxon>
        <taxon>Tracheophyta</taxon>
        <taxon>Spermatophyta</taxon>
        <taxon>Magnoliopsida</taxon>
        <taxon>eudicotyledons</taxon>
        <taxon>Gunneridae</taxon>
        <taxon>Pentapetalae</taxon>
        <taxon>rosids</taxon>
        <taxon>malvids</taxon>
        <taxon>Brassicales</taxon>
        <taxon>Brassicaceae</taxon>
        <taxon>Brassiceae</taxon>
        <taxon>Brassica</taxon>
    </lineage>
</organism>
<sequence>MSEGTSGAGLSNRGAEGESREGDGKALVTYNRAPSIRGNDQDFIRRSEIDALIKMLKDNDNIHGYSFGASMIARTLEISPNVADIARINETRIASDARTRYDFARLGIKMTQDQNTGGGGQQESSYTPIGAVQTLQLDHEGGNEPEPQESGQDGVGLSEEGEESNPCSHNQGDQSQREGETKVQTSSEEQEPSVHESALQPVLRRSTRLRKDPSSWSKNTFIKRQKRIQTRSPRSDQSANKPVAT</sequence>
<feature type="compositionally biased region" description="Polar residues" evidence="1">
    <location>
        <begin position="230"/>
        <end position="245"/>
    </location>
</feature>
<name>A0A8S9HJI0_BRACR</name>
<reference evidence="2" key="1">
    <citation type="submission" date="2019-12" db="EMBL/GenBank/DDBJ databases">
        <title>Genome sequencing and annotation of Brassica cretica.</title>
        <authorList>
            <person name="Studholme D.J."/>
            <person name="Sarris P.F."/>
        </authorList>
    </citation>
    <scope>NUCLEOTIDE SEQUENCE</scope>
    <source>
        <strain evidence="2">PFS-001/15</strain>
        <tissue evidence="2">Leaf</tissue>
    </source>
</reference>